<evidence type="ECO:0000313" key="2">
    <source>
        <dbReference type="Proteomes" id="UP001596473"/>
    </source>
</evidence>
<gene>
    <name evidence="1" type="ORF">ACFQNF_19725</name>
</gene>
<dbReference type="EMBL" id="JBHTBQ010000044">
    <property type="protein sequence ID" value="MFC7422093.1"/>
    <property type="molecule type" value="Genomic_DNA"/>
</dbReference>
<proteinExistence type="predicted"/>
<dbReference type="RefSeq" id="WP_380189903.1">
    <property type="nucleotide sequence ID" value="NZ_JBHTBQ010000044.1"/>
</dbReference>
<organism evidence="1 2">
    <name type="scientific">Iodobacter arcticus</name>
    <dbReference type="NCBI Taxonomy" id="590593"/>
    <lineage>
        <taxon>Bacteria</taxon>
        <taxon>Pseudomonadati</taxon>
        <taxon>Pseudomonadota</taxon>
        <taxon>Betaproteobacteria</taxon>
        <taxon>Neisseriales</taxon>
        <taxon>Chitinibacteraceae</taxon>
        <taxon>Iodobacter</taxon>
    </lineage>
</organism>
<name>A0ABW2R2S8_9NEIS</name>
<comment type="caution">
    <text evidence="1">The sequence shown here is derived from an EMBL/GenBank/DDBJ whole genome shotgun (WGS) entry which is preliminary data.</text>
</comment>
<sequence length="451" mass="52267">MQLNYLLALAFMVKNDPQLLNIAQQESTFLDIEQNIVTLIANASSVSEALLAYENFRSLIPDWKFVLASDKGAIPGLSVNRVFSDGSAVRSLFAKERILVLDGATRSEMISDGKAVFPIDYSISLDTQALSYLAPYLENKRSRLPEDFHEIFAFISQSNVFVDPGPYITENLTNVLDSKNLNDIRRRLNGYETLRSIDEMHFKKTGEVRSTILQNEQIIRVDDTLNMMIKNASDPKILKAMLYRHTLMYCLLLKMSIIQLRRPQSKFSAIKLVEFLEFMDQRLHTIFARETIVAAEYFVRGQSKFGFFGKIQKKQPENLVLLKNMAWDLWHIRHIEEATTTHEQFLSGIQAPRYRYFFPSLLTCDKDFIEVIDLYPLKSYAYQKNKYSPMPFSEIDWIAKVAGSKEAEHGFIQKYYSKDAIIRRDKMRINVDENIDTIKHELEEELCKIAR</sequence>
<keyword evidence="2" id="KW-1185">Reference proteome</keyword>
<evidence type="ECO:0000313" key="1">
    <source>
        <dbReference type="EMBL" id="MFC7422093.1"/>
    </source>
</evidence>
<accession>A0ABW2R2S8</accession>
<dbReference type="Proteomes" id="UP001596473">
    <property type="component" value="Unassembled WGS sequence"/>
</dbReference>
<reference evidence="2" key="1">
    <citation type="journal article" date="2019" name="Int. J. Syst. Evol. Microbiol.">
        <title>The Global Catalogue of Microorganisms (GCM) 10K type strain sequencing project: providing services to taxonomists for standard genome sequencing and annotation.</title>
        <authorList>
            <consortium name="The Broad Institute Genomics Platform"/>
            <consortium name="The Broad Institute Genome Sequencing Center for Infectious Disease"/>
            <person name="Wu L."/>
            <person name="Ma J."/>
        </authorList>
    </citation>
    <scope>NUCLEOTIDE SEQUENCE [LARGE SCALE GENOMIC DNA]</scope>
    <source>
        <strain evidence="2">CCUG 62945</strain>
    </source>
</reference>
<protein>
    <submittedName>
        <fullName evidence="1">Uncharacterized protein</fullName>
    </submittedName>
</protein>